<sequence>MRVGADHFALLLVAGYGATKDYPLDYRLKQYRNVLQSERERQVFHRASRLKHTNANGRDPASKHVAVVRQSGNTSMPQSYIQPVCSTHVDMYKHQVDPL</sequence>
<evidence type="ECO:0000313" key="2">
    <source>
        <dbReference type="Proteomes" id="UP000799424"/>
    </source>
</evidence>
<gene>
    <name evidence="1" type="ORF">CC86DRAFT_94318</name>
</gene>
<keyword evidence="2" id="KW-1185">Reference proteome</keyword>
<name>A0A6A6ZNL9_9PLEO</name>
<reference evidence="1" key="1">
    <citation type="journal article" date="2020" name="Stud. Mycol.">
        <title>101 Dothideomycetes genomes: a test case for predicting lifestyles and emergence of pathogens.</title>
        <authorList>
            <person name="Haridas S."/>
            <person name="Albert R."/>
            <person name="Binder M."/>
            <person name="Bloem J."/>
            <person name="Labutti K."/>
            <person name="Salamov A."/>
            <person name="Andreopoulos B."/>
            <person name="Baker S."/>
            <person name="Barry K."/>
            <person name="Bills G."/>
            <person name="Bluhm B."/>
            <person name="Cannon C."/>
            <person name="Castanera R."/>
            <person name="Culley D."/>
            <person name="Daum C."/>
            <person name="Ezra D."/>
            <person name="Gonzalez J."/>
            <person name="Henrissat B."/>
            <person name="Kuo A."/>
            <person name="Liang C."/>
            <person name="Lipzen A."/>
            <person name="Lutzoni F."/>
            <person name="Magnuson J."/>
            <person name="Mondo S."/>
            <person name="Nolan M."/>
            <person name="Ohm R."/>
            <person name="Pangilinan J."/>
            <person name="Park H.-J."/>
            <person name="Ramirez L."/>
            <person name="Alfaro M."/>
            <person name="Sun H."/>
            <person name="Tritt A."/>
            <person name="Yoshinaga Y."/>
            <person name="Zwiers L.-H."/>
            <person name="Turgeon B."/>
            <person name="Goodwin S."/>
            <person name="Spatafora J."/>
            <person name="Crous P."/>
            <person name="Grigoriev I."/>
        </authorList>
    </citation>
    <scope>NUCLEOTIDE SEQUENCE</scope>
    <source>
        <strain evidence="1">CBS 113818</strain>
    </source>
</reference>
<proteinExistence type="predicted"/>
<dbReference type="AlphaFoldDB" id="A0A6A6ZNL9"/>
<evidence type="ECO:0000313" key="1">
    <source>
        <dbReference type="EMBL" id="KAF2821984.1"/>
    </source>
</evidence>
<dbReference type="Proteomes" id="UP000799424">
    <property type="component" value="Unassembled WGS sequence"/>
</dbReference>
<organism evidence="1 2">
    <name type="scientific">Ophiobolus disseminans</name>
    <dbReference type="NCBI Taxonomy" id="1469910"/>
    <lineage>
        <taxon>Eukaryota</taxon>
        <taxon>Fungi</taxon>
        <taxon>Dikarya</taxon>
        <taxon>Ascomycota</taxon>
        <taxon>Pezizomycotina</taxon>
        <taxon>Dothideomycetes</taxon>
        <taxon>Pleosporomycetidae</taxon>
        <taxon>Pleosporales</taxon>
        <taxon>Pleosporineae</taxon>
        <taxon>Phaeosphaeriaceae</taxon>
        <taxon>Ophiobolus</taxon>
    </lineage>
</organism>
<accession>A0A6A6ZNL9</accession>
<dbReference type="EMBL" id="MU006235">
    <property type="protein sequence ID" value="KAF2821984.1"/>
    <property type="molecule type" value="Genomic_DNA"/>
</dbReference>
<protein>
    <submittedName>
        <fullName evidence="1">Uncharacterized protein</fullName>
    </submittedName>
</protein>